<accession>A0A8X6XRI8</accession>
<proteinExistence type="predicted"/>
<gene>
    <name evidence="1" type="ORF">TNIN_360541</name>
</gene>
<protein>
    <submittedName>
        <fullName evidence="1">Uncharacterized protein</fullName>
    </submittedName>
</protein>
<reference evidence="1" key="1">
    <citation type="submission" date="2020-08" db="EMBL/GenBank/DDBJ databases">
        <title>Multicomponent nature underlies the extraordinary mechanical properties of spider dragline silk.</title>
        <authorList>
            <person name="Kono N."/>
            <person name="Nakamura H."/>
            <person name="Mori M."/>
            <person name="Yoshida Y."/>
            <person name="Ohtoshi R."/>
            <person name="Malay A.D."/>
            <person name="Moran D.A.P."/>
            <person name="Tomita M."/>
            <person name="Numata K."/>
            <person name="Arakawa K."/>
        </authorList>
    </citation>
    <scope>NUCLEOTIDE SEQUENCE</scope>
</reference>
<dbReference type="EMBL" id="BMAV01011433">
    <property type="protein sequence ID" value="GFY57314.1"/>
    <property type="molecule type" value="Genomic_DNA"/>
</dbReference>
<sequence>MCKCRGHPDCPPGAMEAFRRSSTNNRTERTSFEKAVTGSCDRVAKGGSAVEGSVELTCCSTTPELSDLGLLVPTFDRKR</sequence>
<keyword evidence="2" id="KW-1185">Reference proteome</keyword>
<dbReference type="AlphaFoldDB" id="A0A8X6XRI8"/>
<name>A0A8X6XRI8_9ARAC</name>
<organism evidence="1 2">
    <name type="scientific">Trichonephila inaurata madagascariensis</name>
    <dbReference type="NCBI Taxonomy" id="2747483"/>
    <lineage>
        <taxon>Eukaryota</taxon>
        <taxon>Metazoa</taxon>
        <taxon>Ecdysozoa</taxon>
        <taxon>Arthropoda</taxon>
        <taxon>Chelicerata</taxon>
        <taxon>Arachnida</taxon>
        <taxon>Araneae</taxon>
        <taxon>Araneomorphae</taxon>
        <taxon>Entelegynae</taxon>
        <taxon>Araneoidea</taxon>
        <taxon>Nephilidae</taxon>
        <taxon>Trichonephila</taxon>
        <taxon>Trichonephila inaurata</taxon>
    </lineage>
</organism>
<evidence type="ECO:0000313" key="2">
    <source>
        <dbReference type="Proteomes" id="UP000886998"/>
    </source>
</evidence>
<dbReference type="Proteomes" id="UP000886998">
    <property type="component" value="Unassembled WGS sequence"/>
</dbReference>
<comment type="caution">
    <text evidence="1">The sequence shown here is derived from an EMBL/GenBank/DDBJ whole genome shotgun (WGS) entry which is preliminary data.</text>
</comment>
<evidence type="ECO:0000313" key="1">
    <source>
        <dbReference type="EMBL" id="GFY57314.1"/>
    </source>
</evidence>